<accession>A0A125QHY2</accession>
<evidence type="ECO:0000313" key="2">
    <source>
        <dbReference type="Proteomes" id="UP000061348"/>
    </source>
</evidence>
<proteinExistence type="predicted"/>
<sequence>MLGQFTEVDGLAAMGAAHSNGHVFTARFHRRLVPLAQHPEPPAEIPVAIGARRAVMGANRQVNLATGALQFIGDLYAGRTGAHH</sequence>
<name>A0A125QHY2_PSEFL</name>
<dbReference type="Proteomes" id="UP000061348">
    <property type="component" value="Unassembled WGS sequence"/>
</dbReference>
<evidence type="ECO:0000313" key="1">
    <source>
        <dbReference type="EMBL" id="KWV85932.1"/>
    </source>
</evidence>
<reference evidence="1 2" key="1">
    <citation type="submission" date="2015-05" db="EMBL/GenBank/DDBJ databases">
        <title>A genomic and transcriptomic approach to investigate the blue pigment phenotype in Pseudomonas fluorescens.</title>
        <authorList>
            <person name="Andreani N.A."/>
            <person name="Cardazzo B."/>
        </authorList>
    </citation>
    <scope>NUCLEOTIDE SEQUENCE [LARGE SCALE GENOMIC DNA]</scope>
    <source>
        <strain evidence="1 2">Ps_22</strain>
    </source>
</reference>
<organism evidence="1 2">
    <name type="scientific">Pseudomonas fluorescens</name>
    <dbReference type="NCBI Taxonomy" id="294"/>
    <lineage>
        <taxon>Bacteria</taxon>
        <taxon>Pseudomonadati</taxon>
        <taxon>Pseudomonadota</taxon>
        <taxon>Gammaproteobacteria</taxon>
        <taxon>Pseudomonadales</taxon>
        <taxon>Pseudomonadaceae</taxon>
        <taxon>Pseudomonas</taxon>
    </lineage>
</organism>
<dbReference type="EMBL" id="LCYA01000115">
    <property type="protein sequence ID" value="KWV85932.1"/>
    <property type="molecule type" value="Genomic_DNA"/>
</dbReference>
<comment type="caution">
    <text evidence="1">The sequence shown here is derived from an EMBL/GenBank/DDBJ whole genome shotgun (WGS) entry which is preliminary data.</text>
</comment>
<gene>
    <name evidence="1" type="ORF">PFLmoz3_04455</name>
</gene>
<protein>
    <submittedName>
        <fullName evidence="1">Uncharacterized protein</fullName>
    </submittedName>
</protein>
<dbReference type="AlphaFoldDB" id="A0A125QHY2"/>